<feature type="compositionally biased region" description="Basic and acidic residues" evidence="1">
    <location>
        <begin position="61"/>
        <end position="82"/>
    </location>
</feature>
<feature type="region of interest" description="Disordered" evidence="1">
    <location>
        <begin position="117"/>
        <end position="136"/>
    </location>
</feature>
<evidence type="ECO:0000256" key="1">
    <source>
        <dbReference type="SAM" id="MobiDB-lite"/>
    </source>
</evidence>
<feature type="region of interest" description="Disordered" evidence="1">
    <location>
        <begin position="53"/>
        <end position="93"/>
    </location>
</feature>
<name>I3SUK7_LOTJA</name>
<dbReference type="PANTHER" id="PTHR13464:SF0">
    <property type="entry name" value="SAP30-BINDING PROTEIN"/>
    <property type="match status" value="1"/>
</dbReference>
<evidence type="ECO:0000313" key="2">
    <source>
        <dbReference type="EMBL" id="AFK43949.1"/>
    </source>
</evidence>
<feature type="region of interest" description="Disordered" evidence="1">
    <location>
        <begin position="1"/>
        <end position="35"/>
    </location>
</feature>
<accession>I3SUK7</accession>
<sequence length="136" mass="14610">MRRESERKEQEKKKAQKVDFVSGSTQPGIAAGPPRISIPVAGASAATASGLHLVPPGADSINRDGRQNKKSKWDKVDGDRKNPLPSGGQDAVSTVGSHAAMLSSANAGGGYMLFAQQKRREAEEKRSSERRLERRS</sequence>
<reference evidence="2" key="1">
    <citation type="submission" date="2012-05" db="EMBL/GenBank/DDBJ databases">
        <authorList>
            <person name="Krishnakumar V."/>
            <person name="Cheung F."/>
            <person name="Xiao Y."/>
            <person name="Chan A."/>
            <person name="Moskal W.A."/>
            <person name="Town C.D."/>
        </authorList>
    </citation>
    <scope>NUCLEOTIDE SEQUENCE</scope>
</reference>
<dbReference type="EMBL" id="BT144155">
    <property type="protein sequence ID" value="AFK43949.1"/>
    <property type="molecule type" value="mRNA"/>
</dbReference>
<feature type="compositionally biased region" description="Basic and acidic residues" evidence="1">
    <location>
        <begin position="118"/>
        <end position="136"/>
    </location>
</feature>
<dbReference type="AlphaFoldDB" id="I3SUK7"/>
<dbReference type="GO" id="GO:0005634">
    <property type="term" value="C:nucleus"/>
    <property type="evidence" value="ECO:0007669"/>
    <property type="project" value="TreeGrafter"/>
</dbReference>
<protein>
    <submittedName>
        <fullName evidence="2">Uncharacterized protein</fullName>
    </submittedName>
</protein>
<dbReference type="InterPro" id="IPR012479">
    <property type="entry name" value="SAP30BP"/>
</dbReference>
<dbReference type="PANTHER" id="PTHR13464">
    <property type="entry name" value="TRANSCRIPTIONAL REGULATOR PROTEIN HCNGP"/>
    <property type="match status" value="1"/>
</dbReference>
<dbReference type="GO" id="GO:0006355">
    <property type="term" value="P:regulation of DNA-templated transcription"/>
    <property type="evidence" value="ECO:0007669"/>
    <property type="project" value="InterPro"/>
</dbReference>
<feature type="compositionally biased region" description="Basic and acidic residues" evidence="1">
    <location>
        <begin position="1"/>
        <end position="17"/>
    </location>
</feature>
<proteinExistence type="evidence at transcript level"/>
<organism evidence="2">
    <name type="scientific">Lotus japonicus</name>
    <name type="common">Lotus corniculatus var. japonicus</name>
    <dbReference type="NCBI Taxonomy" id="34305"/>
    <lineage>
        <taxon>Eukaryota</taxon>
        <taxon>Viridiplantae</taxon>
        <taxon>Streptophyta</taxon>
        <taxon>Embryophyta</taxon>
        <taxon>Tracheophyta</taxon>
        <taxon>Spermatophyta</taxon>
        <taxon>Magnoliopsida</taxon>
        <taxon>eudicotyledons</taxon>
        <taxon>Gunneridae</taxon>
        <taxon>Pentapetalae</taxon>
        <taxon>rosids</taxon>
        <taxon>fabids</taxon>
        <taxon>Fabales</taxon>
        <taxon>Fabaceae</taxon>
        <taxon>Papilionoideae</taxon>
        <taxon>50 kb inversion clade</taxon>
        <taxon>NPAAA clade</taxon>
        <taxon>Hologalegina</taxon>
        <taxon>robinioid clade</taxon>
        <taxon>Loteae</taxon>
        <taxon>Lotus</taxon>
    </lineage>
</organism>